<protein>
    <submittedName>
        <fullName evidence="1">Uncharacterized protein</fullName>
    </submittedName>
</protein>
<dbReference type="Proteomes" id="UP000823388">
    <property type="component" value="Chromosome 6N"/>
</dbReference>
<accession>A0A8T0QUP2</accession>
<dbReference type="EMBL" id="CM029048">
    <property type="protein sequence ID" value="KAG2576740.1"/>
    <property type="molecule type" value="Genomic_DNA"/>
</dbReference>
<proteinExistence type="predicted"/>
<evidence type="ECO:0000313" key="1">
    <source>
        <dbReference type="EMBL" id="KAG2576740.1"/>
    </source>
</evidence>
<gene>
    <name evidence="1" type="ORF">PVAP13_6NG058330</name>
</gene>
<keyword evidence="2" id="KW-1185">Reference proteome</keyword>
<dbReference type="AlphaFoldDB" id="A0A8T0QUP2"/>
<comment type="caution">
    <text evidence="1">The sequence shown here is derived from an EMBL/GenBank/DDBJ whole genome shotgun (WGS) entry which is preliminary data.</text>
</comment>
<reference evidence="1" key="1">
    <citation type="submission" date="2020-05" db="EMBL/GenBank/DDBJ databases">
        <title>WGS assembly of Panicum virgatum.</title>
        <authorList>
            <person name="Lovell J.T."/>
            <person name="Jenkins J."/>
            <person name="Shu S."/>
            <person name="Juenger T.E."/>
            <person name="Schmutz J."/>
        </authorList>
    </citation>
    <scope>NUCLEOTIDE SEQUENCE</scope>
    <source>
        <strain evidence="1">AP13</strain>
    </source>
</reference>
<name>A0A8T0QUP2_PANVG</name>
<sequence length="203" mass="22980">MFLQEIKATNIETAVHQIVSEHLEDSRKSAPKVFYFDGWEYGLGASAVLRAIAEHPPPSLWEKFDKIIHIDCTRWKSRRALQRAIADELKITQQVAADFDRQDEEDDFSGLDQGSRAEIPDVTIVIARSLGQYRCLVIFHNGSDGMVDLASCGIPPPQLFGTKVLWCFSGGQLRDNSGFFETRTYHSSVFFMLLIFLANGMQY</sequence>
<evidence type="ECO:0000313" key="2">
    <source>
        <dbReference type="Proteomes" id="UP000823388"/>
    </source>
</evidence>
<organism evidence="1 2">
    <name type="scientific">Panicum virgatum</name>
    <name type="common">Blackwell switchgrass</name>
    <dbReference type="NCBI Taxonomy" id="38727"/>
    <lineage>
        <taxon>Eukaryota</taxon>
        <taxon>Viridiplantae</taxon>
        <taxon>Streptophyta</taxon>
        <taxon>Embryophyta</taxon>
        <taxon>Tracheophyta</taxon>
        <taxon>Spermatophyta</taxon>
        <taxon>Magnoliopsida</taxon>
        <taxon>Liliopsida</taxon>
        <taxon>Poales</taxon>
        <taxon>Poaceae</taxon>
        <taxon>PACMAD clade</taxon>
        <taxon>Panicoideae</taxon>
        <taxon>Panicodae</taxon>
        <taxon>Paniceae</taxon>
        <taxon>Panicinae</taxon>
        <taxon>Panicum</taxon>
        <taxon>Panicum sect. Hiantes</taxon>
    </lineage>
</organism>